<dbReference type="HOGENOM" id="CLU_009301_3_4_5"/>
<dbReference type="SMART" id="SM00382">
    <property type="entry name" value="AAA"/>
    <property type="match status" value="1"/>
</dbReference>
<evidence type="ECO:0000256" key="1">
    <source>
        <dbReference type="ARBA" id="ARBA00004515"/>
    </source>
</evidence>
<comment type="similarity">
    <text evidence="10">Belongs to the GTP-binding SRP family. FtsY subfamily.</text>
</comment>
<feature type="binding site" evidence="10">
    <location>
        <begin position="199"/>
        <end position="203"/>
    </location>
    <ligand>
        <name>GTP</name>
        <dbReference type="ChEBI" id="CHEBI:37565"/>
    </ligand>
</feature>
<organism evidence="12">
    <name type="scientific">Caulobacter sp. (strain K31)</name>
    <dbReference type="NCBI Taxonomy" id="366602"/>
    <lineage>
        <taxon>Bacteria</taxon>
        <taxon>Pseudomonadati</taxon>
        <taxon>Pseudomonadota</taxon>
        <taxon>Alphaproteobacteria</taxon>
        <taxon>Caulobacterales</taxon>
        <taxon>Caulobacteraceae</taxon>
        <taxon>Caulobacter</taxon>
    </lineage>
</organism>
<evidence type="ECO:0000256" key="9">
    <source>
        <dbReference type="ARBA" id="ARBA00048027"/>
    </source>
</evidence>
<dbReference type="STRING" id="366602.Caul_4860"/>
<evidence type="ECO:0000256" key="5">
    <source>
        <dbReference type="ARBA" id="ARBA00022801"/>
    </source>
</evidence>
<name>B0T534_CAUSK</name>
<dbReference type="InterPro" id="IPR013822">
    <property type="entry name" value="Signal_recog_particl_SRP54_hlx"/>
</dbReference>
<dbReference type="EMBL" id="CP000927">
    <property type="protein sequence ID" value="ABZ73980.1"/>
    <property type="molecule type" value="Genomic_DNA"/>
</dbReference>
<dbReference type="Pfam" id="PF02881">
    <property type="entry name" value="SRP54_N"/>
    <property type="match status" value="1"/>
</dbReference>
<evidence type="ECO:0000256" key="8">
    <source>
        <dbReference type="ARBA" id="ARBA00023170"/>
    </source>
</evidence>
<dbReference type="PANTHER" id="PTHR43134">
    <property type="entry name" value="SIGNAL RECOGNITION PARTICLE RECEPTOR SUBUNIT ALPHA"/>
    <property type="match status" value="1"/>
</dbReference>
<comment type="subunit">
    <text evidence="10">Part of the signal recognition particle protein translocation system, which is composed of SRP and FtsY. SRP is a ribonucleoprotein composed of Ffh and a 4.5S RNA molecule.</text>
</comment>
<dbReference type="GO" id="GO:0005525">
    <property type="term" value="F:GTP binding"/>
    <property type="evidence" value="ECO:0007669"/>
    <property type="project" value="UniProtKB-UniRule"/>
</dbReference>
<dbReference type="Pfam" id="PF00448">
    <property type="entry name" value="SRP54"/>
    <property type="match status" value="1"/>
</dbReference>
<sequence>MSEKPEQKKGWFQRLTSGLARSSQQMTEQVTGVFTKKPLDQEQLDQLEEMLIEADLGPQIAARIADAFGKARFGKSSTEIEVKEALAELVAAELSDREGTFDPLSGPKPYVVLFIGVNGSGKTTTLGKIASDLTHNKKAKVLIAAGDTFRAAAVEQLKVWADRAGADFMSRPPGADAAALAYEAVERAKLEGHDVVLIDTAGRLQNKQGLMDELLKVIRVLKKVDPDAPHETLLVLDATVGRNALAQEKIFGNQVGVSGIVMTKLDGTARGGVLVPVARASDSPIKLIGVGEGVDDLQPFDARAFSRSLVGLED</sequence>
<dbReference type="InterPro" id="IPR003593">
    <property type="entry name" value="AAA+_ATPase"/>
</dbReference>
<dbReference type="InterPro" id="IPR000897">
    <property type="entry name" value="SRP54_GTPase_dom"/>
</dbReference>
<keyword evidence="8 10" id="KW-0675">Receptor</keyword>
<dbReference type="SUPFAM" id="SSF52540">
    <property type="entry name" value="P-loop containing nucleoside triphosphate hydrolases"/>
    <property type="match status" value="1"/>
</dbReference>
<dbReference type="KEGG" id="cak:Caul_4860"/>
<evidence type="ECO:0000256" key="10">
    <source>
        <dbReference type="HAMAP-Rule" id="MF_00920"/>
    </source>
</evidence>
<dbReference type="InterPro" id="IPR036225">
    <property type="entry name" value="SRP/SRP_N"/>
</dbReference>
<dbReference type="SMART" id="SM00962">
    <property type="entry name" value="SRP54"/>
    <property type="match status" value="1"/>
</dbReference>
<feature type="binding site" evidence="10">
    <location>
        <begin position="263"/>
        <end position="266"/>
    </location>
    <ligand>
        <name>GTP</name>
        <dbReference type="ChEBI" id="CHEBI:37565"/>
    </ligand>
</feature>
<evidence type="ECO:0000256" key="7">
    <source>
        <dbReference type="ARBA" id="ARBA00023136"/>
    </source>
</evidence>
<dbReference type="Gene3D" id="1.20.120.140">
    <property type="entry name" value="Signal recognition particle SRP54, nucleotide-binding domain"/>
    <property type="match status" value="1"/>
</dbReference>
<evidence type="ECO:0000256" key="6">
    <source>
        <dbReference type="ARBA" id="ARBA00023134"/>
    </source>
</evidence>
<dbReference type="GO" id="GO:0003924">
    <property type="term" value="F:GTPase activity"/>
    <property type="evidence" value="ECO:0007669"/>
    <property type="project" value="UniProtKB-UniRule"/>
</dbReference>
<evidence type="ECO:0000313" key="12">
    <source>
        <dbReference type="EMBL" id="ABZ73980.1"/>
    </source>
</evidence>
<dbReference type="HAMAP" id="MF_00920">
    <property type="entry name" value="FtsY"/>
    <property type="match status" value="1"/>
</dbReference>
<dbReference type="PANTHER" id="PTHR43134:SF1">
    <property type="entry name" value="SIGNAL RECOGNITION PARTICLE RECEPTOR SUBUNIT ALPHA"/>
    <property type="match status" value="1"/>
</dbReference>
<comment type="function">
    <text evidence="10">Involved in targeting and insertion of nascent membrane proteins into the cytoplasmic membrane. Acts as a receptor for the complex formed by the signal recognition particle (SRP) and the ribosome-nascent chain (RNC). Interaction with SRP-RNC leads to the transfer of the RNC complex to the Sec translocase for insertion into the membrane, the hydrolysis of GTP by both Ffh and FtsY, and the dissociation of the SRP-FtsY complex into the individual components.</text>
</comment>
<dbReference type="eggNOG" id="COG0552">
    <property type="taxonomic scope" value="Bacteria"/>
</dbReference>
<dbReference type="FunFam" id="3.40.50.300:FF:000053">
    <property type="entry name" value="Signal recognition particle receptor FtsY"/>
    <property type="match status" value="1"/>
</dbReference>
<dbReference type="AlphaFoldDB" id="B0T534"/>
<keyword evidence="3 10" id="KW-0963">Cytoplasm</keyword>
<keyword evidence="7 10" id="KW-0472">Membrane</keyword>
<feature type="domain" description="SRP54-type proteins GTP-binding" evidence="11">
    <location>
        <begin position="284"/>
        <end position="297"/>
    </location>
</feature>
<dbReference type="Gene3D" id="3.40.50.300">
    <property type="entry name" value="P-loop containing nucleotide triphosphate hydrolases"/>
    <property type="match status" value="1"/>
</dbReference>
<comment type="catalytic activity">
    <reaction evidence="9 10">
        <text>GTP + H2O = GDP + phosphate + H(+)</text>
        <dbReference type="Rhea" id="RHEA:19669"/>
        <dbReference type="ChEBI" id="CHEBI:15377"/>
        <dbReference type="ChEBI" id="CHEBI:15378"/>
        <dbReference type="ChEBI" id="CHEBI:37565"/>
        <dbReference type="ChEBI" id="CHEBI:43474"/>
        <dbReference type="ChEBI" id="CHEBI:58189"/>
        <dbReference type="EC" id="3.6.5.4"/>
    </reaction>
</comment>
<evidence type="ECO:0000256" key="4">
    <source>
        <dbReference type="ARBA" id="ARBA00022741"/>
    </source>
</evidence>
<comment type="subcellular location">
    <subcellularLocation>
        <location evidence="1">Cell inner membrane</location>
        <topology evidence="1">Peripheral membrane protein</topology>
        <orientation evidence="1">Cytoplasmic side</orientation>
    </subcellularLocation>
    <subcellularLocation>
        <location evidence="10">Cell membrane</location>
        <topology evidence="10">Peripheral membrane protein</topology>
        <orientation evidence="10">Cytoplasmic side</orientation>
    </subcellularLocation>
    <subcellularLocation>
        <location evidence="10">Cytoplasm</location>
    </subcellularLocation>
</comment>
<reference evidence="12" key="1">
    <citation type="submission" date="2008-01" db="EMBL/GenBank/DDBJ databases">
        <title>Complete sequence of chromosome of Caulobacter sp. K31.</title>
        <authorList>
            <consortium name="US DOE Joint Genome Institute"/>
            <person name="Copeland A."/>
            <person name="Lucas S."/>
            <person name="Lapidus A."/>
            <person name="Barry K."/>
            <person name="Glavina del Rio T."/>
            <person name="Dalin E."/>
            <person name="Tice H."/>
            <person name="Pitluck S."/>
            <person name="Bruce D."/>
            <person name="Goodwin L."/>
            <person name="Thompson L.S."/>
            <person name="Brettin T."/>
            <person name="Detter J.C."/>
            <person name="Han C."/>
            <person name="Schmutz J."/>
            <person name="Larimer F."/>
            <person name="Land M."/>
            <person name="Hauser L."/>
            <person name="Kyrpides N."/>
            <person name="Kim E."/>
            <person name="Stephens C."/>
            <person name="Richardson P."/>
        </authorList>
    </citation>
    <scope>NUCLEOTIDE SEQUENCE [LARGE SCALE GENOMIC DNA]</scope>
    <source>
        <strain evidence="12">K31</strain>
    </source>
</reference>
<dbReference type="InterPro" id="IPR027417">
    <property type="entry name" value="P-loop_NTPase"/>
</dbReference>
<dbReference type="OrthoDB" id="9804720at2"/>
<evidence type="ECO:0000256" key="2">
    <source>
        <dbReference type="ARBA" id="ARBA00022475"/>
    </source>
</evidence>
<dbReference type="EC" id="3.6.5.4" evidence="10"/>
<dbReference type="GO" id="GO:0005886">
    <property type="term" value="C:plasma membrane"/>
    <property type="evidence" value="ECO:0007669"/>
    <property type="project" value="UniProtKB-SubCell"/>
</dbReference>
<keyword evidence="5 10" id="KW-0378">Hydrolase</keyword>
<keyword evidence="6 10" id="KW-0342">GTP-binding</keyword>
<dbReference type="PROSITE" id="PS00300">
    <property type="entry name" value="SRP54"/>
    <property type="match status" value="1"/>
</dbReference>
<dbReference type="InterPro" id="IPR042101">
    <property type="entry name" value="SRP54_N_sf"/>
</dbReference>
<dbReference type="GO" id="GO:0005047">
    <property type="term" value="F:signal recognition particle binding"/>
    <property type="evidence" value="ECO:0007669"/>
    <property type="project" value="TreeGrafter"/>
</dbReference>
<evidence type="ECO:0000256" key="3">
    <source>
        <dbReference type="ARBA" id="ARBA00022490"/>
    </source>
</evidence>
<gene>
    <name evidence="10" type="primary">ftsY</name>
    <name evidence="12" type="ordered locus">Caul_4860</name>
</gene>
<dbReference type="SUPFAM" id="SSF47364">
    <property type="entry name" value="Domain of the SRP/SRP receptor G-proteins"/>
    <property type="match status" value="1"/>
</dbReference>
<keyword evidence="2 10" id="KW-1003">Cell membrane</keyword>
<keyword evidence="4 10" id="KW-0547">Nucleotide-binding</keyword>
<dbReference type="NCBIfam" id="TIGR00064">
    <property type="entry name" value="ftsY"/>
    <property type="match status" value="1"/>
</dbReference>
<accession>B0T534</accession>
<dbReference type="SMART" id="SM00963">
    <property type="entry name" value="SRP54_N"/>
    <property type="match status" value="1"/>
</dbReference>
<dbReference type="GO" id="GO:0006614">
    <property type="term" value="P:SRP-dependent cotranslational protein targeting to membrane"/>
    <property type="evidence" value="ECO:0007669"/>
    <property type="project" value="InterPro"/>
</dbReference>
<dbReference type="InterPro" id="IPR004390">
    <property type="entry name" value="SR_rcpt_FtsY"/>
</dbReference>
<protein>
    <recommendedName>
        <fullName evidence="10">Signal recognition particle receptor FtsY</fullName>
        <shortName evidence="10">SRP receptor</shortName>
        <ecNumber evidence="10">3.6.5.4</ecNumber>
    </recommendedName>
</protein>
<evidence type="ECO:0000259" key="11">
    <source>
        <dbReference type="PROSITE" id="PS00300"/>
    </source>
</evidence>
<feature type="binding site" evidence="10">
    <location>
        <begin position="116"/>
        <end position="123"/>
    </location>
    <ligand>
        <name>GTP</name>
        <dbReference type="ChEBI" id="CHEBI:37565"/>
    </ligand>
</feature>
<dbReference type="GO" id="GO:0005737">
    <property type="term" value="C:cytoplasm"/>
    <property type="evidence" value="ECO:0007669"/>
    <property type="project" value="UniProtKB-SubCell"/>
</dbReference>
<proteinExistence type="inferred from homology"/>